<reference evidence="1 2" key="1">
    <citation type="submission" date="2020-03" db="EMBL/GenBank/DDBJ databases">
        <title>Soil Listeria distribution.</title>
        <authorList>
            <person name="Liao J."/>
            <person name="Wiedmann M."/>
        </authorList>
    </citation>
    <scope>NUCLEOTIDE SEQUENCE [LARGE SCALE GENOMIC DNA]</scope>
    <source>
        <strain evidence="1 2">FSL L7-1017</strain>
    </source>
</reference>
<evidence type="ECO:0000313" key="2">
    <source>
        <dbReference type="Proteomes" id="UP000547643"/>
    </source>
</evidence>
<evidence type="ECO:0000313" key="1">
    <source>
        <dbReference type="EMBL" id="MBC1778944.1"/>
    </source>
</evidence>
<proteinExistence type="predicted"/>
<dbReference type="EMBL" id="JAARUV010000002">
    <property type="protein sequence ID" value="MBC1778944.1"/>
    <property type="molecule type" value="Genomic_DNA"/>
</dbReference>
<comment type="caution">
    <text evidence="1">The sequence shown here is derived from an EMBL/GenBank/DDBJ whole genome shotgun (WGS) entry which is preliminary data.</text>
</comment>
<gene>
    <name evidence="1" type="ORF">HCA46_08850</name>
</gene>
<dbReference type="Proteomes" id="UP000547643">
    <property type="component" value="Unassembled WGS sequence"/>
</dbReference>
<dbReference type="RefSeq" id="WP_185494970.1">
    <property type="nucleotide sequence ID" value="NZ_JAARUV010000002.1"/>
</dbReference>
<name>A0A7X0XQX1_9LIST</name>
<protein>
    <submittedName>
        <fullName evidence="1">Uncharacterized protein</fullName>
    </submittedName>
</protein>
<dbReference type="AlphaFoldDB" id="A0A7X0XQX1"/>
<accession>A0A7X0XQX1</accession>
<sequence length="225" mass="25510">MNNQITRLDWSYNKLYNGCMLASVAHAIMVAHFPDIANEHSWDGINYSVQDSAGMRGTITFQRGFCVAAFRDDNSTRLEQELTKAQEYFDGAPNGLYQLAENEALQYLLDSVDGNTVPVITTAFWGHNDDFSTTDTIDSMLENGGILLERQLMPIDESFESWKDYYEMSETQMDLLHSIYARLIQNEYQTITLSKDEIEMIGAPDLNGIEASRESFNEIGIQLEA</sequence>
<organism evidence="1 2">
    <name type="scientific">Listeria booriae</name>
    <dbReference type="NCBI Taxonomy" id="1552123"/>
    <lineage>
        <taxon>Bacteria</taxon>
        <taxon>Bacillati</taxon>
        <taxon>Bacillota</taxon>
        <taxon>Bacilli</taxon>
        <taxon>Bacillales</taxon>
        <taxon>Listeriaceae</taxon>
        <taxon>Listeria</taxon>
    </lineage>
</organism>